<accession>A0ABS4FLJ4</accession>
<dbReference type="EMBL" id="JAGGKG010000001">
    <property type="protein sequence ID" value="MBP1903459.1"/>
    <property type="molecule type" value="Genomic_DNA"/>
</dbReference>
<reference evidence="4 5" key="1">
    <citation type="submission" date="2021-03" db="EMBL/GenBank/DDBJ databases">
        <title>Genomic Encyclopedia of Type Strains, Phase IV (KMG-IV): sequencing the most valuable type-strain genomes for metagenomic binning, comparative biology and taxonomic classification.</title>
        <authorList>
            <person name="Goeker M."/>
        </authorList>
    </citation>
    <scope>NUCLEOTIDE SEQUENCE [LARGE SCALE GENOMIC DNA]</scope>
    <source>
        <strain evidence="4 5">DSM 14349</strain>
    </source>
</reference>
<dbReference type="InterPro" id="IPR036116">
    <property type="entry name" value="FN3_sf"/>
</dbReference>
<keyword evidence="5" id="KW-1185">Reference proteome</keyword>
<dbReference type="PROSITE" id="PS50853">
    <property type="entry name" value="FN3"/>
    <property type="match status" value="3"/>
</dbReference>
<name>A0ABS4FLJ4_9BACL</name>
<feature type="domain" description="Fibronectin type-III" evidence="3">
    <location>
        <begin position="167"/>
        <end position="255"/>
    </location>
</feature>
<feature type="domain" description="Fibronectin type-III" evidence="3">
    <location>
        <begin position="399"/>
        <end position="486"/>
    </location>
</feature>
<evidence type="ECO:0000259" key="3">
    <source>
        <dbReference type="PROSITE" id="PS50853"/>
    </source>
</evidence>
<dbReference type="CDD" id="cd00063">
    <property type="entry name" value="FN3"/>
    <property type="match status" value="3"/>
</dbReference>
<organism evidence="4 5">
    <name type="scientific">Paenibacillus turicensis</name>
    <dbReference type="NCBI Taxonomy" id="160487"/>
    <lineage>
        <taxon>Bacteria</taxon>
        <taxon>Bacillati</taxon>
        <taxon>Bacillota</taxon>
        <taxon>Bacilli</taxon>
        <taxon>Bacillales</taxon>
        <taxon>Paenibacillaceae</taxon>
        <taxon>Paenibacillus</taxon>
    </lineage>
</organism>
<keyword evidence="2" id="KW-0732">Signal</keyword>
<dbReference type="RefSeq" id="WP_210087168.1">
    <property type="nucleotide sequence ID" value="NZ_JAGGKG010000001.1"/>
</dbReference>
<dbReference type="InterPro" id="IPR003961">
    <property type="entry name" value="FN3_dom"/>
</dbReference>
<proteinExistence type="predicted"/>
<dbReference type="PANTHER" id="PTHR13817">
    <property type="entry name" value="TITIN"/>
    <property type="match status" value="1"/>
</dbReference>
<protein>
    <submittedName>
        <fullName evidence="4">Chitodextrinase</fullName>
    </submittedName>
</protein>
<dbReference type="SUPFAM" id="SSF49265">
    <property type="entry name" value="Fibronectin type III"/>
    <property type="match status" value="2"/>
</dbReference>
<dbReference type="InterPro" id="IPR050964">
    <property type="entry name" value="Striated_Muscle_Regulatory"/>
</dbReference>
<evidence type="ECO:0000313" key="4">
    <source>
        <dbReference type="EMBL" id="MBP1903459.1"/>
    </source>
</evidence>
<dbReference type="InterPro" id="IPR013783">
    <property type="entry name" value="Ig-like_fold"/>
</dbReference>
<gene>
    <name evidence="4" type="ORF">J2Z32_000071</name>
</gene>
<evidence type="ECO:0000313" key="5">
    <source>
        <dbReference type="Proteomes" id="UP001519272"/>
    </source>
</evidence>
<evidence type="ECO:0000256" key="2">
    <source>
        <dbReference type="SAM" id="SignalP"/>
    </source>
</evidence>
<dbReference type="PANTHER" id="PTHR13817:SF166">
    <property type="entry name" value="NEURONAL IGCAM-RELATED"/>
    <property type="match status" value="1"/>
</dbReference>
<dbReference type="Gene3D" id="2.60.40.10">
    <property type="entry name" value="Immunoglobulins"/>
    <property type="match status" value="3"/>
</dbReference>
<dbReference type="Pfam" id="PF00041">
    <property type="entry name" value="fn3"/>
    <property type="match status" value="3"/>
</dbReference>
<dbReference type="Proteomes" id="UP001519272">
    <property type="component" value="Unassembled WGS sequence"/>
</dbReference>
<sequence>MQSFNKRLIFLMILVLTLFQTTASTATFAKPDENSTKKEEPQTVIKTQTNEEEISLTGNNQDQGSNQVVLLAAPSGFHLTEYTSSTVQLGWTTPTDYVATSYEIYMNDSIHATIEGDKDSFIANSLDAEATYHFKIRAQGLDGTYSSFSEVLTVTTKLDKSFDTSQAIFKIKPETTSNSTATISWSHPDKSSDIKLKVYEIYVNDIIIDTVPTTNTSYTLTNLSPATTYSLKVRAVYEDDSSDNSNTIQMTTASEVKVIEFTNSGNETHSGKKIEIIENPTSSAGSYIKYNGVEVGDWYEIPFDVEQGNYLIDLQVLKGPDMGIVQVLIDDHPVESTIDLYSNNEELTKISLGQFTLDERVNHTIRINVIDKNAESSAYALVLDALYLTHSQKTSLPAVPMNFNSAIQSDTAINLEWDKAQENGQVESYEIYVDEKLLVSVSGDKNFYLVKDLTPGTDYTFKIRALNKEGLASEFSDAIVISTLSGKQIIEFESLSEETVNSGKIMNLVEDHKASAGQRLDYEALEVGDFIEFPLVTEKGIYETTLRIKGTGNSAIVAVSVDGASVNDKLDLFQTDSNCIDISLGALNLSKKKHVLRFEVIGKNQNSTGYGVSVDALYLTTPTVKDTFEPNDTIEQAALLESGKLYESYISSATDVDYYKFVAPKEDTYFFTLHSPEDSLFKQEFLKPDASPISVKQLIDGLDADTGIYLAANTTIIIKISSEKNEFSVNPYQIRITESSSKQYTYDDANRLTRIEYEQGLYHYEMQFEYDNNGNLLKKKTIKTAQSNNE</sequence>
<dbReference type="SMART" id="SM00060">
    <property type="entry name" value="FN3"/>
    <property type="match status" value="3"/>
</dbReference>
<keyword evidence="1" id="KW-0677">Repeat</keyword>
<feature type="domain" description="Fibronectin type-III" evidence="3">
    <location>
        <begin position="73"/>
        <end position="159"/>
    </location>
</feature>
<feature type="signal peptide" evidence="2">
    <location>
        <begin position="1"/>
        <end position="29"/>
    </location>
</feature>
<comment type="caution">
    <text evidence="4">The sequence shown here is derived from an EMBL/GenBank/DDBJ whole genome shotgun (WGS) entry which is preliminary data.</text>
</comment>
<dbReference type="Gene3D" id="2.60.120.380">
    <property type="match status" value="1"/>
</dbReference>
<feature type="chain" id="PRO_5047487264" evidence="2">
    <location>
        <begin position="30"/>
        <end position="790"/>
    </location>
</feature>
<evidence type="ECO:0000256" key="1">
    <source>
        <dbReference type="ARBA" id="ARBA00022737"/>
    </source>
</evidence>